<evidence type="ECO:0000313" key="1">
    <source>
        <dbReference type="EMBL" id="GFR76340.1"/>
    </source>
</evidence>
<dbReference type="EMBL" id="BMAT01011637">
    <property type="protein sequence ID" value="GFR76340.1"/>
    <property type="molecule type" value="Genomic_DNA"/>
</dbReference>
<keyword evidence="2" id="KW-1185">Reference proteome</keyword>
<organism evidence="1 2">
    <name type="scientific">Elysia marginata</name>
    <dbReference type="NCBI Taxonomy" id="1093978"/>
    <lineage>
        <taxon>Eukaryota</taxon>
        <taxon>Metazoa</taxon>
        <taxon>Spiralia</taxon>
        <taxon>Lophotrochozoa</taxon>
        <taxon>Mollusca</taxon>
        <taxon>Gastropoda</taxon>
        <taxon>Heterobranchia</taxon>
        <taxon>Euthyneura</taxon>
        <taxon>Panpulmonata</taxon>
        <taxon>Sacoglossa</taxon>
        <taxon>Placobranchoidea</taxon>
        <taxon>Plakobranchidae</taxon>
        <taxon>Elysia</taxon>
    </lineage>
</organism>
<accession>A0AAV4FVM1</accession>
<comment type="caution">
    <text evidence="1">The sequence shown here is derived from an EMBL/GenBank/DDBJ whole genome shotgun (WGS) entry which is preliminary data.</text>
</comment>
<name>A0AAV4FVM1_9GAST</name>
<reference evidence="1 2" key="1">
    <citation type="journal article" date="2021" name="Elife">
        <title>Chloroplast acquisition without the gene transfer in kleptoplastic sea slugs, Plakobranchus ocellatus.</title>
        <authorList>
            <person name="Maeda T."/>
            <person name="Takahashi S."/>
            <person name="Yoshida T."/>
            <person name="Shimamura S."/>
            <person name="Takaki Y."/>
            <person name="Nagai Y."/>
            <person name="Toyoda A."/>
            <person name="Suzuki Y."/>
            <person name="Arimoto A."/>
            <person name="Ishii H."/>
            <person name="Satoh N."/>
            <person name="Nishiyama T."/>
            <person name="Hasebe M."/>
            <person name="Maruyama T."/>
            <person name="Minagawa J."/>
            <person name="Obokata J."/>
            <person name="Shigenobu S."/>
        </authorList>
    </citation>
    <scope>NUCLEOTIDE SEQUENCE [LARGE SCALE GENOMIC DNA]</scope>
</reference>
<gene>
    <name evidence="1" type="ORF">ElyMa_005798300</name>
</gene>
<dbReference type="Proteomes" id="UP000762676">
    <property type="component" value="Unassembled WGS sequence"/>
</dbReference>
<proteinExistence type="predicted"/>
<sequence length="83" mass="9041">MNRDTGSYDLLPEEVSEVGEVVSSASIWTLSLPPEVRTSMLPLAKPEDLVSPLARLDLTTLLSAALTLLPGVYDRRFEVAAQK</sequence>
<protein>
    <submittedName>
        <fullName evidence="1">Uncharacterized protein</fullName>
    </submittedName>
</protein>
<dbReference type="AlphaFoldDB" id="A0AAV4FVM1"/>
<evidence type="ECO:0000313" key="2">
    <source>
        <dbReference type="Proteomes" id="UP000762676"/>
    </source>
</evidence>